<feature type="compositionally biased region" description="Acidic residues" evidence="1">
    <location>
        <begin position="155"/>
        <end position="164"/>
    </location>
</feature>
<feature type="compositionally biased region" description="Acidic residues" evidence="1">
    <location>
        <begin position="220"/>
        <end position="234"/>
    </location>
</feature>
<protein>
    <recommendedName>
        <fullName evidence="5">Transmembrane protein</fullName>
    </recommendedName>
</protein>
<feature type="compositionally biased region" description="Acidic residues" evidence="1">
    <location>
        <begin position="123"/>
        <end position="141"/>
    </location>
</feature>
<dbReference type="InterPro" id="IPR053779">
    <property type="entry name" value="GlpR"/>
</dbReference>
<evidence type="ECO:0000256" key="2">
    <source>
        <dbReference type="SAM" id="Phobius"/>
    </source>
</evidence>
<dbReference type="RefSeq" id="WP_181583679.1">
    <property type="nucleotide sequence ID" value="NZ_CP059399.1"/>
</dbReference>
<evidence type="ECO:0000256" key="1">
    <source>
        <dbReference type="SAM" id="MobiDB-lite"/>
    </source>
</evidence>
<dbReference type="NCBIfam" id="NF045516">
    <property type="entry name" value="GlpR"/>
    <property type="match status" value="1"/>
</dbReference>
<keyword evidence="4" id="KW-1185">Reference proteome</keyword>
<evidence type="ECO:0000313" key="4">
    <source>
        <dbReference type="Proteomes" id="UP000515512"/>
    </source>
</evidence>
<proteinExistence type="predicted"/>
<sequence length="396" mass="44375">MPNSILWIGLVVLWLFVLFPMLADRHPRIRQHTDAALSTRVLHRGDAKPRTRKGPATGHDTDPDYVPVRRKHHHSDDPEDRMTRSDESATTASDDEDFETTSEHDTDRADAAELEADSPTGERDEDEFEPETAESESEAVDDDRHDEESAPEAADFADDAEYDDQVANPGTRADTADSDDELVSVRTCSTRGDSGSDDEQPARSDAPQRTRMPALRAPEPEPEDDESDSEDEDFVPSRRGRGGFDPEADAIARAARYTFRQRAVLALLLSTIMFGGAGVALSGRFWWLCGITGVILVGYLAYLRRQVRIEEDIRRKRIARLSKKRRQAEDDEQAERAAERDRPDLETARTQLRRAVLVEPDDDDPAFEHLELFDAATARAARNRAAGNRSRRAVGE</sequence>
<feature type="compositionally biased region" description="Basic and acidic residues" evidence="1">
    <location>
        <begin position="101"/>
        <end position="111"/>
    </location>
</feature>
<keyword evidence="2" id="KW-0472">Membrane</keyword>
<feature type="transmembrane region" description="Helical" evidence="2">
    <location>
        <begin position="285"/>
        <end position="303"/>
    </location>
</feature>
<feature type="transmembrane region" description="Helical" evidence="2">
    <location>
        <begin position="263"/>
        <end position="279"/>
    </location>
</feature>
<name>A0A7D6VD19_9NOCA</name>
<dbReference type="KEGG" id="nhu:H0264_09830"/>
<dbReference type="AlphaFoldDB" id="A0A7D6VD19"/>
<feature type="region of interest" description="Disordered" evidence="1">
    <location>
        <begin position="40"/>
        <end position="245"/>
    </location>
</feature>
<feature type="compositionally biased region" description="Basic and acidic residues" evidence="1">
    <location>
        <begin position="334"/>
        <end position="347"/>
    </location>
</feature>
<gene>
    <name evidence="3" type="ORF">H0264_09830</name>
</gene>
<keyword evidence="2" id="KW-1133">Transmembrane helix</keyword>
<dbReference type="Proteomes" id="UP000515512">
    <property type="component" value="Chromosome"/>
</dbReference>
<accession>A0A7D6VD19</accession>
<evidence type="ECO:0008006" key="5">
    <source>
        <dbReference type="Google" id="ProtNLM"/>
    </source>
</evidence>
<feature type="compositionally biased region" description="Basic and acidic residues" evidence="1">
    <location>
        <begin position="74"/>
        <end position="87"/>
    </location>
</feature>
<feature type="transmembrane region" description="Helical" evidence="2">
    <location>
        <begin position="6"/>
        <end position="23"/>
    </location>
</feature>
<keyword evidence="2" id="KW-0812">Transmembrane</keyword>
<feature type="region of interest" description="Disordered" evidence="1">
    <location>
        <begin position="324"/>
        <end position="347"/>
    </location>
</feature>
<reference evidence="3 4" key="1">
    <citation type="submission" date="2020-07" db="EMBL/GenBank/DDBJ databases">
        <authorList>
            <person name="Zhuang K."/>
            <person name="Ran Y."/>
        </authorList>
    </citation>
    <scope>NUCLEOTIDE SEQUENCE [LARGE SCALE GENOMIC DNA]</scope>
    <source>
        <strain evidence="3 4">WCH-YHL-001</strain>
    </source>
</reference>
<evidence type="ECO:0000313" key="3">
    <source>
        <dbReference type="EMBL" id="QLY32514.1"/>
    </source>
</evidence>
<dbReference type="EMBL" id="CP059399">
    <property type="protein sequence ID" value="QLY32514.1"/>
    <property type="molecule type" value="Genomic_DNA"/>
</dbReference>
<organism evidence="3 4">
    <name type="scientific">Nocardia huaxiensis</name>
    <dbReference type="NCBI Taxonomy" id="2755382"/>
    <lineage>
        <taxon>Bacteria</taxon>
        <taxon>Bacillati</taxon>
        <taxon>Actinomycetota</taxon>
        <taxon>Actinomycetes</taxon>
        <taxon>Mycobacteriales</taxon>
        <taxon>Nocardiaceae</taxon>
        <taxon>Nocardia</taxon>
    </lineage>
</organism>